<dbReference type="SFLD" id="SFLDS00036">
    <property type="entry name" value="Aromatic_Prenyltransferase"/>
    <property type="match status" value="1"/>
</dbReference>
<dbReference type="PANTHER" id="PTHR40627">
    <property type="entry name" value="INDOLE PRENYLTRANSFERASE TDIB-RELATED"/>
    <property type="match status" value="1"/>
</dbReference>
<dbReference type="InterPro" id="IPR001128">
    <property type="entry name" value="Cyt_P450"/>
</dbReference>
<feature type="non-terminal residue" evidence="3">
    <location>
        <position position="727"/>
    </location>
</feature>
<dbReference type="Proteomes" id="UP000258309">
    <property type="component" value="Unassembled WGS sequence"/>
</dbReference>
<evidence type="ECO:0000256" key="1">
    <source>
        <dbReference type="ARBA" id="ARBA00010209"/>
    </source>
</evidence>
<feature type="non-terminal residue" evidence="3">
    <location>
        <position position="1"/>
    </location>
</feature>
<organism evidence="3 4">
    <name type="scientific">Scytalidium lignicola</name>
    <name type="common">Hyphomycete</name>
    <dbReference type="NCBI Taxonomy" id="5539"/>
    <lineage>
        <taxon>Eukaryota</taxon>
        <taxon>Fungi</taxon>
        <taxon>Dikarya</taxon>
        <taxon>Ascomycota</taxon>
        <taxon>Pezizomycotina</taxon>
        <taxon>Leotiomycetes</taxon>
        <taxon>Leotiomycetes incertae sedis</taxon>
        <taxon>Scytalidium</taxon>
    </lineage>
</organism>
<dbReference type="PANTHER" id="PTHR40627:SF4">
    <property type="entry name" value="PRENYLTRANSFERASE ASQH1-RELATED"/>
    <property type="match status" value="1"/>
</dbReference>
<dbReference type="GO" id="GO:0009820">
    <property type="term" value="P:alkaloid metabolic process"/>
    <property type="evidence" value="ECO:0007669"/>
    <property type="project" value="InterPro"/>
</dbReference>
<accession>A0A3E2HI49</accession>
<evidence type="ECO:0000256" key="2">
    <source>
        <dbReference type="ARBA" id="ARBA00022679"/>
    </source>
</evidence>
<evidence type="ECO:0000313" key="3">
    <source>
        <dbReference type="EMBL" id="RFU32823.1"/>
    </source>
</evidence>
<dbReference type="GO" id="GO:0020037">
    <property type="term" value="F:heme binding"/>
    <property type="evidence" value="ECO:0007669"/>
    <property type="project" value="InterPro"/>
</dbReference>
<dbReference type="InterPro" id="IPR017795">
    <property type="entry name" value="ABBA_NscD-like"/>
</dbReference>
<evidence type="ECO:0000313" key="4">
    <source>
        <dbReference type="Proteomes" id="UP000258309"/>
    </source>
</evidence>
<dbReference type="Pfam" id="PF00067">
    <property type="entry name" value="p450"/>
    <property type="match status" value="2"/>
</dbReference>
<proteinExistence type="inferred from homology"/>
<dbReference type="InterPro" id="IPR036396">
    <property type="entry name" value="Cyt_P450_sf"/>
</dbReference>
<name>A0A3E2HI49_SCYLI</name>
<dbReference type="CDD" id="cd13929">
    <property type="entry name" value="PT-DMATS_CymD"/>
    <property type="match status" value="1"/>
</dbReference>
<reference evidence="3 4" key="1">
    <citation type="submission" date="2018-05" db="EMBL/GenBank/DDBJ databases">
        <title>Draft genome sequence of Scytalidium lignicola DSM 105466, a ubiquitous saprotrophic fungus.</title>
        <authorList>
            <person name="Buettner E."/>
            <person name="Gebauer A.M."/>
            <person name="Hofrichter M."/>
            <person name="Liers C."/>
            <person name="Kellner H."/>
        </authorList>
    </citation>
    <scope>NUCLEOTIDE SEQUENCE [LARGE SCALE GENOMIC DNA]</scope>
    <source>
        <strain evidence="3 4">DSM 105466</strain>
    </source>
</reference>
<comment type="similarity">
    <text evidence="1">Belongs to the tryptophan dimethylallyltransferase family.</text>
</comment>
<dbReference type="GO" id="GO:0016765">
    <property type="term" value="F:transferase activity, transferring alkyl or aryl (other than methyl) groups"/>
    <property type="evidence" value="ECO:0007669"/>
    <property type="project" value="InterPro"/>
</dbReference>
<dbReference type="OrthoDB" id="2789670at2759"/>
<keyword evidence="4" id="KW-1185">Reference proteome</keyword>
<dbReference type="STRING" id="5539.A0A3E2HI49"/>
<dbReference type="EMBL" id="NCSJ02000047">
    <property type="protein sequence ID" value="RFU32823.1"/>
    <property type="molecule type" value="Genomic_DNA"/>
</dbReference>
<dbReference type="AlphaFoldDB" id="A0A3E2HI49"/>
<dbReference type="GO" id="GO:0004497">
    <property type="term" value="F:monooxygenase activity"/>
    <property type="evidence" value="ECO:0007669"/>
    <property type="project" value="InterPro"/>
</dbReference>
<dbReference type="GO" id="GO:0005506">
    <property type="term" value="F:iron ion binding"/>
    <property type="evidence" value="ECO:0007669"/>
    <property type="project" value="InterPro"/>
</dbReference>
<sequence length="727" mass="83426">MLAEMMAMAGYTRHSSKIHEGFFCTSVAPSLGFHPRGTGAPQLWRSFMTDDHTPVELSWCWSSSKINPSVRYSVEPIGKCAGQTVDPINTAANIRLLGEALPLAPEMDLYLHRHFQHLLLSRNLPDKKELTTDIPQSQIFIAFDLLETDIVVKQYYLPSWRALAEGNSNFTIIKDAIRKLLGPADALLTSFDVLVDFIETLPIQLQPAVEIMAIDCLDPLRSRLKIYVRSRETTLQSVIEMLTLGGRAPKTFEEQDSLRELWYSVFGLSSDEHMDNHPLPEKDHRTGGILYYFELKCGATIPKTKVYLPVRHYAQNDDQIARGLSEYLERRGKKLTTGSYYNSVQKLWCVLPLSVKLPVSYQLYNSPQWKSVDGQCLDKFLRGRESSENWRKYGAVYRIWSGFIPEIVLTKPEDVKTFYTDSSVHSKSPSSNGGWLFHQLLGDCMGLINGKRWKQTRVQFDPYFTHRAVSMVSPQLELAVTKYLQQLEAKDAEYIELHATNTARFPFMTTAEYIFGPLTEIEKEELWSLGQRSLALMGNVLLGGLYRFKLYRWLRPRTYRQFKQFESDWTTFNERIINSRSFCYPLPPIMIQTMSEILFANLDVSTHVLGWLVVFLAKDVGVQHQIRKEIANSSENFVEFCGRKDTLLHFSFLESARLRPFTIFTIPESSPQTKVLGGYTIPPNTSVVVDTLSINHNIEFWGNDSLDFKPYRLQHLSPTEVRKNTPK</sequence>
<protein>
    <submittedName>
        <fullName evidence="3">Uncharacterized protein</fullName>
    </submittedName>
</protein>
<dbReference type="GO" id="GO:0016705">
    <property type="term" value="F:oxidoreductase activity, acting on paired donors, with incorporation or reduction of molecular oxygen"/>
    <property type="evidence" value="ECO:0007669"/>
    <property type="project" value="InterPro"/>
</dbReference>
<gene>
    <name evidence="3" type="ORF">B7463_g3510</name>
</gene>
<dbReference type="NCBIfam" id="TIGR03429">
    <property type="entry name" value="arom_pren_DMATS"/>
    <property type="match status" value="1"/>
</dbReference>
<dbReference type="Pfam" id="PF11991">
    <property type="entry name" value="Trp_DMAT"/>
    <property type="match status" value="1"/>
</dbReference>
<dbReference type="InterPro" id="IPR033964">
    <property type="entry name" value="ABBA"/>
</dbReference>
<keyword evidence="2" id="KW-0808">Transferase</keyword>
<comment type="caution">
    <text evidence="3">The sequence shown here is derived from an EMBL/GenBank/DDBJ whole genome shotgun (WGS) entry which is preliminary data.</text>
</comment>
<dbReference type="SUPFAM" id="SSF48264">
    <property type="entry name" value="Cytochrome P450"/>
    <property type="match status" value="1"/>
</dbReference>
<dbReference type="Gene3D" id="1.10.630.10">
    <property type="entry name" value="Cytochrome P450"/>
    <property type="match status" value="2"/>
</dbReference>